<dbReference type="Gene3D" id="3.10.180.10">
    <property type="entry name" value="2,3-Dihydroxybiphenyl 1,2-Dioxygenase, domain 1"/>
    <property type="match status" value="2"/>
</dbReference>
<feature type="domain" description="Glyoxalase-like" evidence="1">
    <location>
        <begin position="138"/>
        <end position="240"/>
    </location>
</feature>
<dbReference type="OrthoDB" id="3286168at2"/>
<dbReference type="AlphaFoldDB" id="A0A1G6VB66"/>
<dbReference type="Proteomes" id="UP000199034">
    <property type="component" value="Unassembled WGS sequence"/>
</dbReference>
<dbReference type="EMBL" id="FMZM01000008">
    <property type="protein sequence ID" value="SDD50704.1"/>
    <property type="molecule type" value="Genomic_DNA"/>
</dbReference>
<dbReference type="PANTHER" id="PTHR35908">
    <property type="entry name" value="HYPOTHETICAL FUSION PROTEIN"/>
    <property type="match status" value="1"/>
</dbReference>
<protein>
    <recommendedName>
        <fullName evidence="1">Glyoxalase-like domain-containing protein</fullName>
    </recommendedName>
</protein>
<reference evidence="2 3" key="1">
    <citation type="submission" date="2016-10" db="EMBL/GenBank/DDBJ databases">
        <authorList>
            <person name="de Groot N.N."/>
        </authorList>
    </citation>
    <scope>NUCLEOTIDE SEQUENCE [LARGE SCALE GENOMIC DNA]</scope>
    <source>
        <strain evidence="2 3">CGMCC 4.6858</strain>
    </source>
</reference>
<dbReference type="Pfam" id="PF18029">
    <property type="entry name" value="Glyoxalase_6"/>
    <property type="match status" value="2"/>
</dbReference>
<dbReference type="InterPro" id="IPR029068">
    <property type="entry name" value="Glyas_Bleomycin-R_OHBP_Dase"/>
</dbReference>
<dbReference type="SUPFAM" id="SSF54593">
    <property type="entry name" value="Glyoxalase/Bleomycin resistance protein/Dihydroxybiphenyl dioxygenase"/>
    <property type="match status" value="1"/>
</dbReference>
<evidence type="ECO:0000313" key="2">
    <source>
        <dbReference type="EMBL" id="SDD50704.1"/>
    </source>
</evidence>
<feature type="domain" description="Glyoxalase-like" evidence="1">
    <location>
        <begin position="14"/>
        <end position="109"/>
    </location>
</feature>
<accession>A0A1G6VB66</accession>
<keyword evidence="3" id="KW-1185">Reference proteome</keyword>
<dbReference type="STRING" id="1045774.SAMN05421872_108264"/>
<dbReference type="RefSeq" id="WP_090858287.1">
    <property type="nucleotide sequence ID" value="NZ_FMZM01000008.1"/>
</dbReference>
<dbReference type="PANTHER" id="PTHR35908:SF1">
    <property type="entry name" value="CONSERVED PROTEIN"/>
    <property type="match status" value="1"/>
</dbReference>
<proteinExistence type="predicted"/>
<sequence length="250" mass="26826">MTPTWLTAFLDLTPEDHTAAVQHWRGVTGHGLSKPRGDHGEFASYLPPGADVHLKVQRLEAGPSGVHLDLHVPAVAPAVEDAVGLGARLVADHGYAVLSSPGGFGFCFVTERAAVRAAPASWPGGPTGRGHRSSVDQVCLDVPPDLWEAELEFWRRLTGWSARIGGREFVHLLRPPAMAVRILLQRLDDPQPAVTGHVDLACTDRAAETARHVALGAEVLAVHDEWTVLRPPAGPEYCLTDRDPGTRVTG</sequence>
<dbReference type="InterPro" id="IPR041581">
    <property type="entry name" value="Glyoxalase_6"/>
</dbReference>
<gene>
    <name evidence="2" type="ORF">SAMN05421872_108264</name>
</gene>
<evidence type="ECO:0000313" key="3">
    <source>
        <dbReference type="Proteomes" id="UP000199034"/>
    </source>
</evidence>
<evidence type="ECO:0000259" key="1">
    <source>
        <dbReference type="Pfam" id="PF18029"/>
    </source>
</evidence>
<name>A0A1G6VB66_9ACTN</name>
<organism evidence="2 3">
    <name type="scientific">Nocardioides lianchengensis</name>
    <dbReference type="NCBI Taxonomy" id="1045774"/>
    <lineage>
        <taxon>Bacteria</taxon>
        <taxon>Bacillati</taxon>
        <taxon>Actinomycetota</taxon>
        <taxon>Actinomycetes</taxon>
        <taxon>Propionibacteriales</taxon>
        <taxon>Nocardioidaceae</taxon>
        <taxon>Nocardioides</taxon>
    </lineage>
</organism>